<proteinExistence type="predicted"/>
<dbReference type="SUPFAM" id="SSF47336">
    <property type="entry name" value="ACP-like"/>
    <property type="match status" value="1"/>
</dbReference>
<keyword evidence="3" id="KW-0808">Transferase</keyword>
<dbReference type="InterPro" id="IPR018201">
    <property type="entry name" value="Ketoacyl_synth_AS"/>
</dbReference>
<dbReference type="PROSITE" id="PS52004">
    <property type="entry name" value="KS3_2"/>
    <property type="match status" value="1"/>
</dbReference>
<reference evidence="5 6" key="1">
    <citation type="submission" date="2020-04" db="EMBL/GenBank/DDBJ databases">
        <title>Perkinsus olseni comparative genomics.</title>
        <authorList>
            <person name="Bogema D.R."/>
        </authorList>
    </citation>
    <scope>NUCLEOTIDE SEQUENCE [LARGE SCALE GENOMIC DNA]</scope>
    <source>
        <strain evidence="5">ATCC PRA-205</strain>
    </source>
</reference>
<dbReference type="InterPro" id="IPR014031">
    <property type="entry name" value="Ketoacyl_synth_C"/>
</dbReference>
<dbReference type="EMBL" id="JABANM010037295">
    <property type="protein sequence ID" value="KAF4683662.1"/>
    <property type="molecule type" value="Genomic_DNA"/>
</dbReference>
<evidence type="ECO:0000256" key="2">
    <source>
        <dbReference type="ARBA" id="ARBA00022553"/>
    </source>
</evidence>
<dbReference type="GO" id="GO:0006633">
    <property type="term" value="P:fatty acid biosynthetic process"/>
    <property type="evidence" value="ECO:0007669"/>
    <property type="project" value="InterPro"/>
</dbReference>
<dbReference type="CDD" id="cd00833">
    <property type="entry name" value="PKS"/>
    <property type="match status" value="1"/>
</dbReference>
<dbReference type="GO" id="GO:0005886">
    <property type="term" value="C:plasma membrane"/>
    <property type="evidence" value="ECO:0007669"/>
    <property type="project" value="TreeGrafter"/>
</dbReference>
<dbReference type="InterPro" id="IPR014030">
    <property type="entry name" value="Ketoacyl_synth_N"/>
</dbReference>
<dbReference type="PROSITE" id="PS00606">
    <property type="entry name" value="KS3_1"/>
    <property type="match status" value="1"/>
</dbReference>
<dbReference type="GO" id="GO:0004315">
    <property type="term" value="F:3-oxoacyl-[acyl-carrier-protein] synthase activity"/>
    <property type="evidence" value="ECO:0007669"/>
    <property type="project" value="InterPro"/>
</dbReference>
<dbReference type="PANTHER" id="PTHR43775:SF37">
    <property type="entry name" value="SI:DKEY-61P9.11"/>
    <property type="match status" value="1"/>
</dbReference>
<keyword evidence="2" id="KW-0597">Phosphoprotein</keyword>
<feature type="non-terminal residue" evidence="5">
    <location>
        <position position="494"/>
    </location>
</feature>
<dbReference type="InterPro" id="IPR050091">
    <property type="entry name" value="PKS_NRPS_Biosynth_Enz"/>
</dbReference>
<evidence type="ECO:0000256" key="1">
    <source>
        <dbReference type="ARBA" id="ARBA00022450"/>
    </source>
</evidence>
<dbReference type="Pfam" id="PF00109">
    <property type="entry name" value="ketoacyl-synt"/>
    <property type="match status" value="1"/>
</dbReference>
<dbReference type="Gene3D" id="1.10.1200.10">
    <property type="entry name" value="ACP-like"/>
    <property type="match status" value="1"/>
</dbReference>
<sequence>DCLRGANLPEGHVPQRAILWEGNFPMMKTGKVDKNAIKRSVCDARKSREKGPANDVKVGRQSVHRPVEARVAAVWEDTLGIDFDIDSSFWRHCGGQSLTAMRVAAALRIPAKLMLDGTLDTPRDIINYLTQNRGAPNRGPQLGVGIERSDAGRDRRIAVIGASGRWPGIGQTSFSSLLEALSGKSGPFNPFTVPPDGHTGVGNVPGGYYLDPALVSGFDIDFWARRGVSDPVLLDPHQRMWLEMAYEALTDGGMGPAMENGDAINCGVFVSGGSLPHYLTLLLEHGETLPSVRVSDPDRYFSLEMGNDKDYLAMRMSHALNLTGPSVCIGTACSSALVAVCQAVQALRDGACDTALCGGVSLVVPQNEHASQDGMIWSSDGKCKPFTDQASGTANSNGGHCFLLKPYEDALRDDDPVYCLISGIGVCNDGAGKPFSAPSVDGHERAIRAAQSDCGSAVSEDVRMIEAHATGTYVGDPIEAEALAGQYWRKKGSG</sequence>
<dbReference type="InterPro" id="IPR016039">
    <property type="entry name" value="Thiolase-like"/>
</dbReference>
<dbReference type="InterPro" id="IPR020841">
    <property type="entry name" value="PKS_Beta-ketoAc_synthase_dom"/>
</dbReference>
<dbReference type="SMART" id="SM00825">
    <property type="entry name" value="PKS_KS"/>
    <property type="match status" value="1"/>
</dbReference>
<organism evidence="5 6">
    <name type="scientific">Perkinsus olseni</name>
    <name type="common">Perkinsus atlanticus</name>
    <dbReference type="NCBI Taxonomy" id="32597"/>
    <lineage>
        <taxon>Eukaryota</taxon>
        <taxon>Sar</taxon>
        <taxon>Alveolata</taxon>
        <taxon>Perkinsozoa</taxon>
        <taxon>Perkinsea</taxon>
        <taxon>Perkinsida</taxon>
        <taxon>Perkinsidae</taxon>
        <taxon>Perkinsus</taxon>
    </lineage>
</organism>
<evidence type="ECO:0000259" key="4">
    <source>
        <dbReference type="PROSITE" id="PS52004"/>
    </source>
</evidence>
<dbReference type="PANTHER" id="PTHR43775">
    <property type="entry name" value="FATTY ACID SYNTHASE"/>
    <property type="match status" value="1"/>
</dbReference>
<dbReference type="Gene3D" id="3.40.47.10">
    <property type="match status" value="1"/>
</dbReference>
<keyword evidence="1" id="KW-0596">Phosphopantetheine</keyword>
<gene>
    <name evidence="5" type="ORF">FOZ62_006901</name>
</gene>
<accession>A0A7J6NID1</accession>
<evidence type="ECO:0000256" key="3">
    <source>
        <dbReference type="ARBA" id="ARBA00022679"/>
    </source>
</evidence>
<dbReference type="GO" id="GO:0004312">
    <property type="term" value="F:fatty acid synthase activity"/>
    <property type="evidence" value="ECO:0007669"/>
    <property type="project" value="TreeGrafter"/>
</dbReference>
<dbReference type="Proteomes" id="UP000574390">
    <property type="component" value="Unassembled WGS sequence"/>
</dbReference>
<comment type="caution">
    <text evidence="5">The sequence shown here is derived from an EMBL/GenBank/DDBJ whole genome shotgun (WGS) entry which is preliminary data.</text>
</comment>
<dbReference type="AlphaFoldDB" id="A0A7J6NID1"/>
<feature type="domain" description="Ketosynthase family 3 (KS3)" evidence="4">
    <location>
        <begin position="154"/>
        <end position="494"/>
    </location>
</feature>
<evidence type="ECO:0000313" key="5">
    <source>
        <dbReference type="EMBL" id="KAF4683662.1"/>
    </source>
</evidence>
<dbReference type="Pfam" id="PF02801">
    <property type="entry name" value="Ketoacyl-synt_C"/>
    <property type="match status" value="1"/>
</dbReference>
<evidence type="ECO:0000313" key="6">
    <source>
        <dbReference type="Proteomes" id="UP000574390"/>
    </source>
</evidence>
<dbReference type="InterPro" id="IPR036736">
    <property type="entry name" value="ACP-like_sf"/>
</dbReference>
<dbReference type="SUPFAM" id="SSF53901">
    <property type="entry name" value="Thiolase-like"/>
    <property type="match status" value="1"/>
</dbReference>
<dbReference type="GO" id="GO:0005737">
    <property type="term" value="C:cytoplasm"/>
    <property type="evidence" value="ECO:0007669"/>
    <property type="project" value="TreeGrafter"/>
</dbReference>
<name>A0A7J6NID1_PEROL</name>
<feature type="non-terminal residue" evidence="5">
    <location>
        <position position="1"/>
    </location>
</feature>
<protein>
    <recommendedName>
        <fullName evidence="4">Ketosynthase family 3 (KS3) domain-containing protein</fullName>
    </recommendedName>
</protein>